<evidence type="ECO:0000256" key="16">
    <source>
        <dbReference type="ARBA" id="ARBA00048057"/>
    </source>
</evidence>
<evidence type="ECO:0000256" key="12">
    <source>
        <dbReference type="ARBA" id="ARBA00023157"/>
    </source>
</evidence>
<evidence type="ECO:0000313" key="19">
    <source>
        <dbReference type="EMBL" id="KAF7707373.1"/>
    </source>
</evidence>
<evidence type="ECO:0000256" key="3">
    <source>
        <dbReference type="ARBA" id="ARBA00004760"/>
    </source>
</evidence>
<keyword evidence="13" id="KW-0325">Glycoprotein</keyword>
<dbReference type="PANTHER" id="PTHR28583">
    <property type="entry name" value="ACID AMIDASE"/>
    <property type="match status" value="1"/>
</dbReference>
<evidence type="ECO:0000256" key="10">
    <source>
        <dbReference type="ARBA" id="ARBA00022919"/>
    </source>
</evidence>
<dbReference type="GO" id="GO:0005576">
    <property type="term" value="C:extracellular region"/>
    <property type="evidence" value="ECO:0007669"/>
    <property type="project" value="UniProtKB-SubCell"/>
</dbReference>
<dbReference type="Gene3D" id="3.90.215.10">
    <property type="entry name" value="Gamma Fibrinogen, chain A, domain 1"/>
    <property type="match status" value="1"/>
</dbReference>
<dbReference type="CDD" id="cd01903">
    <property type="entry name" value="Ntn_AC_NAAA"/>
    <property type="match status" value="1"/>
</dbReference>
<dbReference type="EC" id="3.5.1.23" evidence="6"/>
<dbReference type="EMBL" id="JABFDY010000005">
    <property type="protein sequence ID" value="KAF7707373.1"/>
    <property type="molecule type" value="Genomic_DNA"/>
</dbReference>
<evidence type="ECO:0000256" key="4">
    <source>
        <dbReference type="ARBA" id="ARBA00004991"/>
    </source>
</evidence>
<protein>
    <recommendedName>
        <fullName evidence="15">Acid ceramidase</fullName>
        <ecNumber evidence="6">3.5.1.23</ecNumber>
    </recommendedName>
</protein>
<keyword evidence="9" id="KW-0378">Hydrolase</keyword>
<evidence type="ECO:0000256" key="6">
    <source>
        <dbReference type="ARBA" id="ARBA00011891"/>
    </source>
</evidence>
<keyword evidence="11" id="KW-0443">Lipid metabolism</keyword>
<dbReference type="PROSITE" id="PS51406">
    <property type="entry name" value="FIBRINOGEN_C_2"/>
    <property type="match status" value="1"/>
</dbReference>
<keyword evidence="12" id="KW-1015">Disulfide bond</keyword>
<feature type="coiled-coil region" evidence="17">
    <location>
        <begin position="438"/>
        <end position="472"/>
    </location>
</feature>
<comment type="subcellular location">
    <subcellularLocation>
        <location evidence="1">Lysosome</location>
    </subcellularLocation>
    <subcellularLocation>
        <location evidence="2">Secreted</location>
    </subcellularLocation>
</comment>
<dbReference type="InterPro" id="IPR020837">
    <property type="entry name" value="Fibrinogen_CS"/>
</dbReference>
<comment type="pathway">
    <text evidence="3">Lipid metabolism; sphingolipid metabolism.</text>
</comment>
<dbReference type="InterPro" id="IPR036056">
    <property type="entry name" value="Fibrinogen-like_C"/>
</dbReference>
<reference evidence="19" key="1">
    <citation type="submission" date="2020-08" db="EMBL/GenBank/DDBJ databases">
        <title>Chromosome-level assembly of Southern catfish (Silurus meridionalis) provides insights into visual adaptation to the nocturnal and benthic lifestyles.</title>
        <authorList>
            <person name="Zhang Y."/>
            <person name="Wang D."/>
            <person name="Peng Z."/>
        </authorList>
    </citation>
    <scope>NUCLEOTIDE SEQUENCE</scope>
    <source>
        <strain evidence="19">SWU-2019-XX</strain>
        <tissue evidence="19">Muscle</tissue>
    </source>
</reference>
<organism evidence="19 20">
    <name type="scientific">Silurus meridionalis</name>
    <name type="common">Southern catfish</name>
    <name type="synonym">Silurus soldatovi meridionalis</name>
    <dbReference type="NCBI Taxonomy" id="175797"/>
    <lineage>
        <taxon>Eukaryota</taxon>
        <taxon>Metazoa</taxon>
        <taxon>Chordata</taxon>
        <taxon>Craniata</taxon>
        <taxon>Vertebrata</taxon>
        <taxon>Euteleostomi</taxon>
        <taxon>Actinopterygii</taxon>
        <taxon>Neopterygii</taxon>
        <taxon>Teleostei</taxon>
        <taxon>Ostariophysi</taxon>
        <taxon>Siluriformes</taxon>
        <taxon>Siluridae</taxon>
        <taxon>Silurus</taxon>
    </lineage>
</organism>
<comment type="pathway">
    <text evidence="4">Sphingolipid metabolism.</text>
</comment>
<dbReference type="InterPro" id="IPR002181">
    <property type="entry name" value="Fibrinogen_a/b/g_C_dom"/>
</dbReference>
<evidence type="ECO:0000256" key="7">
    <source>
        <dbReference type="ARBA" id="ARBA00022525"/>
    </source>
</evidence>
<evidence type="ECO:0000256" key="9">
    <source>
        <dbReference type="ARBA" id="ARBA00022801"/>
    </source>
</evidence>
<accession>A0A8T0BMB4</accession>
<keyword evidence="17" id="KW-0175">Coiled coil</keyword>
<feature type="domain" description="Fibrinogen C-terminal" evidence="18">
    <location>
        <begin position="487"/>
        <end position="719"/>
    </location>
</feature>
<dbReference type="Pfam" id="PF02275">
    <property type="entry name" value="CBAH"/>
    <property type="match status" value="1"/>
</dbReference>
<sequence>MVQSSSCSRVGSALCSVLHCESWKLKKEMMKFTTFRCILLPFFVFCSLFACIHAEECRTRMYPPKGPTFRSNVTWYTLNLNLPPHQRWTHVIKEKKAELAAMIQAIKDLANSFFHGKLIDLVDTELPLIVDTLPYPFNEEIKGIASVSGVPLGEVVLFNIFYEVFTVCTSLVTEDLNGNIYHARNLDFGLFMGWDMKNQTWTITEKLKPLVVNIDFRRNNKTVFRSTSFAGYVGMLTGIRPGEFTLTMNERFDVDGGYIGILEWILGKRDGMWMSFLTRKVLENATSYENAKNQLALTKLLAPAYFILGGNQTGQGCVITRTRVNTLDVWEINVKLGRWYVLETNYDHWEDPFFLDDRRTPAMKCMNKTTQAHISLPTIYDVLSTKPVLNKLTTYTTLMEVLTGRLESYIRDCPSPCTPWHYFVIWLFFCSSLVDSSSDECQQERDKLQAQLRNMEARAVKQQEMIQHLLNLNQQPPLPLNESSFSDLEDKQYKDCAQIFSNDYKKSGYYIIKPEMSPSQIRVYCDMKDGGGWTVFQRRSNGNESFDRDWNDYKTGFGDMKSTNGEFWLGNDNLHYLTSQDNYSLRIDLEDFDGSHRFAVYKKFQIDNEQNLYQLLFGGYTGNAGDSLLGSYNPEVQRWASHQGMNFSTKDKDNDRYERNCALEDMSGWWFNRCHSSNLNGLYYKGPYSAVTDNGIVWYTWHGWWYSLKTVEMKIRPSAFEPKDV</sequence>
<dbReference type="GO" id="GO:0006665">
    <property type="term" value="P:sphingolipid metabolic process"/>
    <property type="evidence" value="ECO:0007669"/>
    <property type="project" value="UniProtKB-KW"/>
</dbReference>
<dbReference type="Pfam" id="PF15508">
    <property type="entry name" value="NAAA-beta"/>
    <property type="match status" value="1"/>
</dbReference>
<dbReference type="GO" id="GO:0016020">
    <property type="term" value="C:membrane"/>
    <property type="evidence" value="ECO:0007669"/>
    <property type="project" value="GOC"/>
</dbReference>
<dbReference type="FunFam" id="3.60.60.10:FF:000002">
    <property type="entry name" value="N-acylsphingosine amidohydrolase 1"/>
    <property type="match status" value="1"/>
</dbReference>
<gene>
    <name evidence="19" type="ORF">HF521_018591</name>
</gene>
<name>A0A8T0BMB4_SILME</name>
<dbReference type="PANTHER" id="PTHR28583:SF1">
    <property type="entry name" value="ACID CERAMIDASE"/>
    <property type="match status" value="1"/>
</dbReference>
<dbReference type="InterPro" id="IPR029132">
    <property type="entry name" value="CBAH/NAAA_C"/>
</dbReference>
<keyword evidence="10" id="KW-0746">Sphingolipid metabolism</keyword>
<dbReference type="GO" id="GO:0017040">
    <property type="term" value="F:N-acylsphingosine amidohydrolase activity"/>
    <property type="evidence" value="ECO:0007669"/>
    <property type="project" value="UniProtKB-EC"/>
</dbReference>
<proteinExistence type="inferred from homology"/>
<evidence type="ECO:0000256" key="1">
    <source>
        <dbReference type="ARBA" id="ARBA00004371"/>
    </source>
</evidence>
<comment type="caution">
    <text evidence="19">The sequence shown here is derived from an EMBL/GenBank/DDBJ whole genome shotgun (WGS) entry which is preliminary data.</text>
</comment>
<evidence type="ECO:0000256" key="5">
    <source>
        <dbReference type="ARBA" id="ARBA00005730"/>
    </source>
</evidence>
<dbReference type="PROSITE" id="PS00514">
    <property type="entry name" value="FIBRINOGEN_C_1"/>
    <property type="match status" value="1"/>
</dbReference>
<evidence type="ECO:0000256" key="2">
    <source>
        <dbReference type="ARBA" id="ARBA00004613"/>
    </source>
</evidence>
<keyword evidence="7" id="KW-0964">Secreted</keyword>
<keyword evidence="20" id="KW-1185">Reference proteome</keyword>
<evidence type="ECO:0000259" key="18">
    <source>
        <dbReference type="PROSITE" id="PS51406"/>
    </source>
</evidence>
<dbReference type="AlphaFoldDB" id="A0A8T0BMB4"/>
<dbReference type="GO" id="GO:0005764">
    <property type="term" value="C:lysosome"/>
    <property type="evidence" value="ECO:0007669"/>
    <property type="project" value="UniProtKB-SubCell"/>
</dbReference>
<dbReference type="Proteomes" id="UP000606274">
    <property type="component" value="Unassembled WGS sequence"/>
</dbReference>
<evidence type="ECO:0000256" key="15">
    <source>
        <dbReference type="ARBA" id="ARBA00040588"/>
    </source>
</evidence>
<dbReference type="CDD" id="cd00087">
    <property type="entry name" value="FReD"/>
    <property type="match status" value="1"/>
</dbReference>
<dbReference type="FunFam" id="3.90.215.10:FF:000001">
    <property type="entry name" value="Tenascin isoform 1"/>
    <property type="match status" value="1"/>
</dbReference>
<dbReference type="InterPro" id="IPR014716">
    <property type="entry name" value="Fibrinogen_a/b/g_C_1"/>
</dbReference>
<dbReference type="SMART" id="SM00186">
    <property type="entry name" value="FBG"/>
    <property type="match status" value="1"/>
</dbReference>
<comment type="similarity">
    <text evidence="5">Belongs to the acid ceramidase family.</text>
</comment>
<evidence type="ECO:0000313" key="20">
    <source>
        <dbReference type="Proteomes" id="UP000606274"/>
    </source>
</evidence>
<evidence type="ECO:0000256" key="14">
    <source>
        <dbReference type="ARBA" id="ARBA00023228"/>
    </source>
</evidence>
<comment type="catalytic activity">
    <reaction evidence="16">
        <text>an N-acylsphing-4-enine + H2O = sphing-4-enine + a fatty acid</text>
        <dbReference type="Rhea" id="RHEA:20856"/>
        <dbReference type="ChEBI" id="CHEBI:15377"/>
        <dbReference type="ChEBI" id="CHEBI:28868"/>
        <dbReference type="ChEBI" id="CHEBI:52639"/>
        <dbReference type="ChEBI" id="CHEBI:57756"/>
        <dbReference type="EC" id="3.5.1.23"/>
    </reaction>
</comment>
<dbReference type="NCBIfam" id="NF040941">
    <property type="entry name" value="GGGWT_bact"/>
    <property type="match status" value="1"/>
</dbReference>
<evidence type="ECO:0000256" key="17">
    <source>
        <dbReference type="SAM" id="Coils"/>
    </source>
</evidence>
<keyword evidence="8" id="KW-0732">Signal</keyword>
<evidence type="ECO:0000256" key="13">
    <source>
        <dbReference type="ARBA" id="ARBA00023180"/>
    </source>
</evidence>
<keyword evidence="14" id="KW-0458">Lysosome</keyword>
<dbReference type="Pfam" id="PF00147">
    <property type="entry name" value="Fibrinogen_C"/>
    <property type="match status" value="1"/>
</dbReference>
<dbReference type="SUPFAM" id="SSF56496">
    <property type="entry name" value="Fibrinogen C-terminal domain-like"/>
    <property type="match status" value="1"/>
</dbReference>
<dbReference type="InterPro" id="IPR029130">
    <property type="entry name" value="Acid_ceramidase_N"/>
</dbReference>
<evidence type="ECO:0000256" key="8">
    <source>
        <dbReference type="ARBA" id="ARBA00022729"/>
    </source>
</evidence>
<evidence type="ECO:0000256" key="11">
    <source>
        <dbReference type="ARBA" id="ARBA00023098"/>
    </source>
</evidence>